<sequence>MGLWIGSPALGASENIVWRKLANRTQGSRAVGGCLYLTETRLLFVPTHIDAITGGKRWETPLAQLRAVGQQSPDGGIFSGGLRTRLRIDTDTGTELFVVNKIDEVIAKLAATPPS</sequence>
<keyword evidence="2" id="KW-1185">Reference proteome</keyword>
<evidence type="ECO:0000313" key="2">
    <source>
        <dbReference type="Proteomes" id="UP000658127"/>
    </source>
</evidence>
<dbReference type="Proteomes" id="UP000658127">
    <property type="component" value="Unassembled WGS sequence"/>
</dbReference>
<name>A0ABQ2K8W7_9NOCA</name>
<reference evidence="2" key="1">
    <citation type="journal article" date="2019" name="Int. J. Syst. Evol. Microbiol.">
        <title>The Global Catalogue of Microorganisms (GCM) 10K type strain sequencing project: providing services to taxonomists for standard genome sequencing and annotation.</title>
        <authorList>
            <consortium name="The Broad Institute Genomics Platform"/>
            <consortium name="The Broad Institute Genome Sequencing Center for Infectious Disease"/>
            <person name="Wu L."/>
            <person name="Ma J."/>
        </authorList>
    </citation>
    <scope>NUCLEOTIDE SEQUENCE [LARGE SCALE GENOMIC DNA]</scope>
    <source>
        <strain evidence="2">CGMCC 4.7329</strain>
    </source>
</reference>
<evidence type="ECO:0008006" key="3">
    <source>
        <dbReference type="Google" id="ProtNLM"/>
    </source>
</evidence>
<dbReference type="RefSeq" id="WP_189025051.1">
    <property type="nucleotide sequence ID" value="NZ_BMNE01000002.1"/>
</dbReference>
<comment type="caution">
    <text evidence="1">The sequence shown here is derived from an EMBL/GenBank/DDBJ whole genome shotgun (WGS) entry which is preliminary data.</text>
</comment>
<evidence type="ECO:0000313" key="1">
    <source>
        <dbReference type="EMBL" id="GGN72119.1"/>
    </source>
</evidence>
<proteinExistence type="predicted"/>
<gene>
    <name evidence="1" type="ORF">GCM10011610_13050</name>
</gene>
<organism evidence="1 2">
    <name type="scientific">Nocardia rhizosphaerihabitans</name>
    <dbReference type="NCBI Taxonomy" id="1691570"/>
    <lineage>
        <taxon>Bacteria</taxon>
        <taxon>Bacillati</taxon>
        <taxon>Actinomycetota</taxon>
        <taxon>Actinomycetes</taxon>
        <taxon>Mycobacteriales</taxon>
        <taxon>Nocardiaceae</taxon>
        <taxon>Nocardia</taxon>
    </lineage>
</organism>
<protein>
    <recommendedName>
        <fullName evidence="3">GRAM domain-containing protein</fullName>
    </recommendedName>
</protein>
<accession>A0ABQ2K8W7</accession>
<dbReference type="EMBL" id="BMNE01000002">
    <property type="protein sequence ID" value="GGN72119.1"/>
    <property type="molecule type" value="Genomic_DNA"/>
</dbReference>